<proteinExistence type="predicted"/>
<dbReference type="AlphaFoldDB" id="A0A9W3DKL2"/>
<reference evidence="2" key="2">
    <citation type="submission" date="2025-08" db="UniProtKB">
        <authorList>
            <consortium name="RefSeq"/>
        </authorList>
    </citation>
    <scope>IDENTIFICATION</scope>
    <source>
        <tissue evidence="2">Leaf</tissue>
    </source>
</reference>
<sequence>MAWISWERMAKPKRKEGLGYKDITSVNDSLLAKVGWRILKNPDCLLARCLMGKYCHTESFLKCKAPGNASHGWRSVLIGRYLLVKQLGWVVGTVENISLWEDPWLSCFEQQRPYGPPTEATSSLKVADLMIPGAP</sequence>
<keyword evidence="1" id="KW-1185">Reference proteome</keyword>
<dbReference type="GeneID" id="130511398"/>
<dbReference type="RefSeq" id="XP_056864344.1">
    <property type="nucleotide sequence ID" value="XM_057008364.1"/>
</dbReference>
<dbReference type="Proteomes" id="UP000504610">
    <property type="component" value="Chromosome 4"/>
</dbReference>
<dbReference type="KEGG" id="rsz:130511398"/>
<accession>A0A9W3DKL2</accession>
<gene>
    <name evidence="2" type="primary">LOC130511398</name>
</gene>
<organism evidence="1 2">
    <name type="scientific">Raphanus sativus</name>
    <name type="common">Radish</name>
    <name type="synonym">Raphanus raphanistrum var. sativus</name>
    <dbReference type="NCBI Taxonomy" id="3726"/>
    <lineage>
        <taxon>Eukaryota</taxon>
        <taxon>Viridiplantae</taxon>
        <taxon>Streptophyta</taxon>
        <taxon>Embryophyta</taxon>
        <taxon>Tracheophyta</taxon>
        <taxon>Spermatophyta</taxon>
        <taxon>Magnoliopsida</taxon>
        <taxon>eudicotyledons</taxon>
        <taxon>Gunneridae</taxon>
        <taxon>Pentapetalae</taxon>
        <taxon>rosids</taxon>
        <taxon>malvids</taxon>
        <taxon>Brassicales</taxon>
        <taxon>Brassicaceae</taxon>
        <taxon>Brassiceae</taxon>
        <taxon>Raphanus</taxon>
    </lineage>
</organism>
<dbReference type="OrthoDB" id="1108994at2759"/>
<reference evidence="1" key="1">
    <citation type="journal article" date="2019" name="Database">
        <title>The radish genome database (RadishGD): an integrated information resource for radish genomics.</title>
        <authorList>
            <person name="Yu H.J."/>
            <person name="Baek S."/>
            <person name="Lee Y.J."/>
            <person name="Cho A."/>
            <person name="Mun J.H."/>
        </authorList>
    </citation>
    <scope>NUCLEOTIDE SEQUENCE [LARGE SCALE GENOMIC DNA]</scope>
    <source>
        <strain evidence="1">cv. WK10039</strain>
    </source>
</reference>
<protein>
    <submittedName>
        <fullName evidence="2">Uncharacterized mitochondrial protein AtMg00310-like</fullName>
    </submittedName>
</protein>
<evidence type="ECO:0000313" key="1">
    <source>
        <dbReference type="Proteomes" id="UP000504610"/>
    </source>
</evidence>
<evidence type="ECO:0000313" key="2">
    <source>
        <dbReference type="RefSeq" id="XP_056864344.1"/>
    </source>
</evidence>
<name>A0A9W3DKL2_RAPSA</name>